<evidence type="ECO:0000313" key="3">
    <source>
        <dbReference type="Proteomes" id="UP001201873"/>
    </source>
</evidence>
<reference evidence="2 3" key="1">
    <citation type="submission" date="2022-04" db="EMBL/GenBank/DDBJ databases">
        <title>Genome diversity in the genus Frankia.</title>
        <authorList>
            <person name="Carlos-Shanley C."/>
            <person name="Hahn D."/>
        </authorList>
    </citation>
    <scope>NUCLEOTIDE SEQUENCE [LARGE SCALE GENOMIC DNA]</scope>
    <source>
        <strain evidence="2 3">Ag45/Mut15</strain>
    </source>
</reference>
<organism evidence="2 3">
    <name type="scientific">Frankia umida</name>
    <dbReference type="NCBI Taxonomy" id="573489"/>
    <lineage>
        <taxon>Bacteria</taxon>
        <taxon>Bacillati</taxon>
        <taxon>Actinomycetota</taxon>
        <taxon>Actinomycetes</taxon>
        <taxon>Frankiales</taxon>
        <taxon>Frankiaceae</taxon>
        <taxon>Frankia</taxon>
    </lineage>
</organism>
<dbReference type="PANTHER" id="PTHR37168:SF1">
    <property type="entry name" value="CRISPR-ASSOCIATED EXONUCLEASE CAS4"/>
    <property type="match status" value="1"/>
</dbReference>
<sequence>MSEETGPDSPQERELESLGGVHIKYLLHCPRQLWLYLRGYRPEGSSDLVSFGEAVDETTFTRRRDVDLGEARIDWVTTGAVVHETKSSRAPSPAHEAQVRHYCLLLERRGVNVRHGIVHYPLIRRTVTVTWDDEARRRAVDTENQARVVIAAPAIPPRLERRRCRGCSYTDYCWG</sequence>
<dbReference type="InterPro" id="IPR022765">
    <property type="entry name" value="Dna2/Cas4_DUF83"/>
</dbReference>
<gene>
    <name evidence="2" type="ORF">MXD59_24620</name>
</gene>
<protein>
    <submittedName>
        <fullName evidence="2">CRISPR-associated protein Cas4</fullName>
    </submittedName>
</protein>
<dbReference type="Proteomes" id="UP001201873">
    <property type="component" value="Unassembled WGS sequence"/>
</dbReference>
<dbReference type="RefSeq" id="WP_248826965.1">
    <property type="nucleotide sequence ID" value="NZ_JALKFT010000051.1"/>
</dbReference>
<keyword evidence="3" id="KW-1185">Reference proteome</keyword>
<name>A0ABT0K5X6_9ACTN</name>
<evidence type="ECO:0000313" key="2">
    <source>
        <dbReference type="EMBL" id="MCK9878904.1"/>
    </source>
</evidence>
<comment type="caution">
    <text evidence="2">The sequence shown here is derived from an EMBL/GenBank/DDBJ whole genome shotgun (WGS) entry which is preliminary data.</text>
</comment>
<accession>A0ABT0K5X6</accession>
<dbReference type="Pfam" id="PF01930">
    <property type="entry name" value="Cas_Cas4"/>
    <property type="match status" value="1"/>
</dbReference>
<dbReference type="EMBL" id="JALKFT010000051">
    <property type="protein sequence ID" value="MCK9878904.1"/>
    <property type="molecule type" value="Genomic_DNA"/>
</dbReference>
<proteinExistence type="predicted"/>
<evidence type="ECO:0000259" key="1">
    <source>
        <dbReference type="Pfam" id="PF01930"/>
    </source>
</evidence>
<dbReference type="Gene3D" id="3.90.320.10">
    <property type="match status" value="1"/>
</dbReference>
<feature type="domain" description="DUF83" evidence="1">
    <location>
        <begin position="20"/>
        <end position="174"/>
    </location>
</feature>
<dbReference type="InterPro" id="IPR011604">
    <property type="entry name" value="PDDEXK-like_dom_sf"/>
</dbReference>
<dbReference type="PANTHER" id="PTHR37168">
    <property type="entry name" value="CRISPR-ASSOCIATED EXONUCLEASE CAS4"/>
    <property type="match status" value="1"/>
</dbReference>